<dbReference type="Pfam" id="PF00201">
    <property type="entry name" value="UDPGT"/>
    <property type="match status" value="1"/>
</dbReference>
<dbReference type="WBParaSite" id="GPUH_0000742601-mRNA-1">
    <property type="protein sequence ID" value="GPUH_0000742601-mRNA-1"/>
    <property type="gene ID" value="GPUH_0000742601"/>
</dbReference>
<keyword evidence="4" id="KW-0808">Transferase</keyword>
<name>A0A183DFC6_9BILA</name>
<reference evidence="6" key="1">
    <citation type="submission" date="2016-06" db="UniProtKB">
        <authorList>
            <consortium name="WormBaseParasite"/>
        </authorList>
    </citation>
    <scope>IDENTIFICATION</scope>
</reference>
<dbReference type="AlphaFoldDB" id="A0A183DFC6"/>
<keyword evidence="3" id="KW-0328">Glycosyltransferase</keyword>
<proteinExistence type="inferred from homology"/>
<dbReference type="EC" id="2.4.1.17" evidence="2"/>
<dbReference type="PANTHER" id="PTHR48043">
    <property type="entry name" value="EG:EG0003.4 PROTEIN-RELATED"/>
    <property type="match status" value="1"/>
</dbReference>
<evidence type="ECO:0000313" key="6">
    <source>
        <dbReference type="WBParaSite" id="GPUH_0000742601-mRNA-1"/>
    </source>
</evidence>
<sequence>LVAFITHGGMNSITETARNGKPVIVIPLFGDQLRNAKMAERAGFGVRLSLDRATVGGTLVSAIAAVLNDKR</sequence>
<accession>A0A183DFC6</accession>
<protein>
    <recommendedName>
        <fullName evidence="2">glucuronosyltransferase</fullName>
        <ecNumber evidence="2">2.4.1.17</ecNumber>
    </recommendedName>
</protein>
<dbReference type="PANTHER" id="PTHR48043:SF23">
    <property type="entry name" value="UDP-GLUCURONOSYLTRANSFERASE"/>
    <property type="match status" value="1"/>
</dbReference>
<dbReference type="InterPro" id="IPR002213">
    <property type="entry name" value="UDP_glucos_trans"/>
</dbReference>
<comment type="catalytic activity">
    <reaction evidence="5">
        <text>glucuronate acceptor + UDP-alpha-D-glucuronate = acceptor beta-D-glucuronoside + UDP + H(+)</text>
        <dbReference type="Rhea" id="RHEA:21032"/>
        <dbReference type="ChEBI" id="CHEBI:15378"/>
        <dbReference type="ChEBI" id="CHEBI:58052"/>
        <dbReference type="ChEBI" id="CHEBI:58223"/>
        <dbReference type="ChEBI" id="CHEBI:132367"/>
        <dbReference type="ChEBI" id="CHEBI:132368"/>
        <dbReference type="EC" id="2.4.1.17"/>
    </reaction>
</comment>
<evidence type="ECO:0000256" key="3">
    <source>
        <dbReference type="ARBA" id="ARBA00022676"/>
    </source>
</evidence>
<dbReference type="SUPFAM" id="SSF53756">
    <property type="entry name" value="UDP-Glycosyltransferase/glycogen phosphorylase"/>
    <property type="match status" value="1"/>
</dbReference>
<evidence type="ECO:0000256" key="1">
    <source>
        <dbReference type="ARBA" id="ARBA00009995"/>
    </source>
</evidence>
<evidence type="ECO:0000256" key="2">
    <source>
        <dbReference type="ARBA" id="ARBA00012544"/>
    </source>
</evidence>
<dbReference type="InterPro" id="IPR050271">
    <property type="entry name" value="UDP-glycosyltransferase"/>
</dbReference>
<dbReference type="GO" id="GO:0015020">
    <property type="term" value="F:glucuronosyltransferase activity"/>
    <property type="evidence" value="ECO:0007669"/>
    <property type="project" value="UniProtKB-EC"/>
</dbReference>
<organism evidence="6">
    <name type="scientific">Gongylonema pulchrum</name>
    <dbReference type="NCBI Taxonomy" id="637853"/>
    <lineage>
        <taxon>Eukaryota</taxon>
        <taxon>Metazoa</taxon>
        <taxon>Ecdysozoa</taxon>
        <taxon>Nematoda</taxon>
        <taxon>Chromadorea</taxon>
        <taxon>Rhabditida</taxon>
        <taxon>Spirurina</taxon>
        <taxon>Spiruromorpha</taxon>
        <taxon>Spiruroidea</taxon>
        <taxon>Gongylonematidae</taxon>
        <taxon>Gongylonema</taxon>
    </lineage>
</organism>
<evidence type="ECO:0000256" key="5">
    <source>
        <dbReference type="ARBA" id="ARBA00047475"/>
    </source>
</evidence>
<dbReference type="Gene3D" id="3.40.50.2000">
    <property type="entry name" value="Glycogen Phosphorylase B"/>
    <property type="match status" value="1"/>
</dbReference>
<evidence type="ECO:0000256" key="4">
    <source>
        <dbReference type="ARBA" id="ARBA00022679"/>
    </source>
</evidence>
<comment type="similarity">
    <text evidence="1">Belongs to the UDP-glycosyltransferase family.</text>
</comment>